<organism evidence="1 2">
    <name type="scientific">Caballeronia sordidicola</name>
    <name type="common">Burkholderia sordidicola</name>
    <dbReference type="NCBI Taxonomy" id="196367"/>
    <lineage>
        <taxon>Bacteria</taxon>
        <taxon>Pseudomonadati</taxon>
        <taxon>Pseudomonadota</taxon>
        <taxon>Betaproteobacteria</taxon>
        <taxon>Burkholderiales</taxon>
        <taxon>Burkholderiaceae</taxon>
        <taxon>Caballeronia</taxon>
    </lineage>
</organism>
<proteinExistence type="predicted"/>
<dbReference type="AlphaFoldDB" id="A0A242MGC2"/>
<accession>A0A242MGC2</accession>
<evidence type="ECO:0000313" key="2">
    <source>
        <dbReference type="Proteomes" id="UP000195221"/>
    </source>
</evidence>
<gene>
    <name evidence="1" type="ORF">PAMC26577_27400</name>
</gene>
<name>A0A242MGC2_CABSO</name>
<protein>
    <submittedName>
        <fullName evidence="1">Uncharacterized protein</fullName>
    </submittedName>
</protein>
<comment type="caution">
    <text evidence="1">The sequence shown here is derived from an EMBL/GenBank/DDBJ whole genome shotgun (WGS) entry which is preliminary data.</text>
</comment>
<dbReference type="EMBL" id="NBTZ01000109">
    <property type="protein sequence ID" value="OTP70353.1"/>
    <property type="molecule type" value="Genomic_DNA"/>
</dbReference>
<sequence length="48" mass="5450">MWACGSDRRACSLELLMYFTANRKKEQRAAVRAALQIQGNSETNFSLI</sequence>
<dbReference type="Proteomes" id="UP000195221">
    <property type="component" value="Unassembled WGS sequence"/>
</dbReference>
<evidence type="ECO:0000313" key="1">
    <source>
        <dbReference type="EMBL" id="OTP70353.1"/>
    </source>
</evidence>
<reference evidence="1 2" key="1">
    <citation type="submission" date="2017-03" db="EMBL/GenBank/DDBJ databases">
        <title>Genome analysis of strain PAMC 26577.</title>
        <authorList>
            <person name="Oh H.-M."/>
            <person name="Yang J.-A."/>
        </authorList>
    </citation>
    <scope>NUCLEOTIDE SEQUENCE [LARGE SCALE GENOMIC DNA]</scope>
    <source>
        <strain evidence="1 2">PAMC 26577</strain>
    </source>
</reference>